<dbReference type="Gene3D" id="3.40.50.1820">
    <property type="entry name" value="alpha/beta hydrolase"/>
    <property type="match status" value="1"/>
</dbReference>
<name>A0A547PCZ7_9SPHN</name>
<dbReference type="InterPro" id="IPR000073">
    <property type="entry name" value="AB_hydrolase_1"/>
</dbReference>
<dbReference type="EMBL" id="VHJK01000001">
    <property type="protein sequence ID" value="TRD12009.1"/>
    <property type="molecule type" value="Genomic_DNA"/>
</dbReference>
<dbReference type="GO" id="GO:0016020">
    <property type="term" value="C:membrane"/>
    <property type="evidence" value="ECO:0007669"/>
    <property type="project" value="TreeGrafter"/>
</dbReference>
<dbReference type="GO" id="GO:0047372">
    <property type="term" value="F:monoacylglycerol lipase activity"/>
    <property type="evidence" value="ECO:0007669"/>
    <property type="project" value="TreeGrafter"/>
</dbReference>
<organism evidence="2 3">
    <name type="scientific">Erythrobacter insulae</name>
    <dbReference type="NCBI Taxonomy" id="2584124"/>
    <lineage>
        <taxon>Bacteria</taxon>
        <taxon>Pseudomonadati</taxon>
        <taxon>Pseudomonadota</taxon>
        <taxon>Alphaproteobacteria</taxon>
        <taxon>Sphingomonadales</taxon>
        <taxon>Erythrobacteraceae</taxon>
        <taxon>Erythrobacter/Porphyrobacter group</taxon>
        <taxon>Erythrobacter</taxon>
    </lineage>
</organism>
<dbReference type="AlphaFoldDB" id="A0A547PCZ7"/>
<evidence type="ECO:0000259" key="1">
    <source>
        <dbReference type="Pfam" id="PF12697"/>
    </source>
</evidence>
<sequence>MSRALDWSREGKIWPHRETSEFVRVGNVCWHVQRMGAADQPVLLLLHGTGASVHSWRGLMPLLAKTHHVVAMDLPRHGFTTGHPPEDMSLPRMASTVMRLVSALGITPATIIGHSAGAALALQMALDHGYDGPVIGLNSALRPFPGLAAQLFPAVAKLLFVNPLVPRLFSGAASLSGDTDRFIYKATNSHIDAEGMACYEALMQNSRHTKGALAMMANWDLPTLRTRMGKISNPVLMVHSDNDAAIPLDWAKEAHGWLSNAHLDVMEGLGHLAHEEAPERVMQRISPFLVDRANTPAD</sequence>
<dbReference type="NCBIfam" id="TIGR03056">
    <property type="entry name" value="bchO_mg_che_rel"/>
    <property type="match status" value="1"/>
</dbReference>
<feature type="domain" description="AB hydrolase-1" evidence="1">
    <location>
        <begin position="43"/>
        <end position="282"/>
    </location>
</feature>
<gene>
    <name evidence="2" type="ORF">FGU71_09165</name>
</gene>
<dbReference type="PRINTS" id="PR00111">
    <property type="entry name" value="ABHYDROLASE"/>
</dbReference>
<evidence type="ECO:0000313" key="3">
    <source>
        <dbReference type="Proteomes" id="UP000316343"/>
    </source>
</evidence>
<dbReference type="InterPro" id="IPR029058">
    <property type="entry name" value="AB_hydrolase_fold"/>
</dbReference>
<dbReference type="OrthoDB" id="9799612at2"/>
<evidence type="ECO:0000313" key="2">
    <source>
        <dbReference type="EMBL" id="TRD12009.1"/>
    </source>
</evidence>
<dbReference type="PRINTS" id="PR00412">
    <property type="entry name" value="EPOXHYDRLASE"/>
</dbReference>
<dbReference type="PANTHER" id="PTHR43798">
    <property type="entry name" value="MONOACYLGLYCEROL LIPASE"/>
    <property type="match status" value="1"/>
</dbReference>
<dbReference type="Proteomes" id="UP000316343">
    <property type="component" value="Unassembled WGS sequence"/>
</dbReference>
<dbReference type="Pfam" id="PF12697">
    <property type="entry name" value="Abhydrolase_6"/>
    <property type="match status" value="1"/>
</dbReference>
<accession>A0A547PCZ7</accession>
<comment type="caution">
    <text evidence="2">The sequence shown here is derived from an EMBL/GenBank/DDBJ whole genome shotgun (WGS) entry which is preliminary data.</text>
</comment>
<dbReference type="PANTHER" id="PTHR43798:SF5">
    <property type="entry name" value="MONOACYLGLYCEROL LIPASE ABHD6"/>
    <property type="match status" value="1"/>
</dbReference>
<reference evidence="2 3" key="1">
    <citation type="submission" date="2019-06" db="EMBL/GenBank/DDBJ databases">
        <title>Erythrobacter insulae sp. nov., isolated from a tidal flat.</title>
        <authorList>
            <person name="Yoon J.-H."/>
        </authorList>
    </citation>
    <scope>NUCLEOTIDE SEQUENCE [LARGE SCALE GENOMIC DNA]</scope>
    <source>
        <strain evidence="2 3">JBTF-M21</strain>
    </source>
</reference>
<dbReference type="GO" id="GO:0046464">
    <property type="term" value="P:acylglycerol catabolic process"/>
    <property type="evidence" value="ECO:0007669"/>
    <property type="project" value="TreeGrafter"/>
</dbReference>
<dbReference type="InterPro" id="IPR000639">
    <property type="entry name" value="Epox_hydrolase-like"/>
</dbReference>
<dbReference type="RefSeq" id="WP_142788282.1">
    <property type="nucleotide sequence ID" value="NZ_VHJK01000001.1"/>
</dbReference>
<dbReference type="InterPro" id="IPR050266">
    <property type="entry name" value="AB_hydrolase_sf"/>
</dbReference>
<keyword evidence="2" id="KW-0378">Hydrolase</keyword>
<keyword evidence="3" id="KW-1185">Reference proteome</keyword>
<proteinExistence type="predicted"/>
<dbReference type="InterPro" id="IPR017497">
    <property type="entry name" value="BchO"/>
</dbReference>
<protein>
    <submittedName>
        <fullName evidence="2">Alpha/beta fold hydrolase</fullName>
    </submittedName>
</protein>
<dbReference type="SUPFAM" id="SSF53474">
    <property type="entry name" value="alpha/beta-Hydrolases"/>
    <property type="match status" value="1"/>
</dbReference>